<name>A0ACC0LTR3_RHOML</name>
<protein>
    <submittedName>
        <fullName evidence="1">Uncharacterized protein</fullName>
    </submittedName>
</protein>
<evidence type="ECO:0000313" key="1">
    <source>
        <dbReference type="EMBL" id="KAI8531548.1"/>
    </source>
</evidence>
<accession>A0ACC0LTR3</accession>
<organism evidence="1 2">
    <name type="scientific">Rhododendron molle</name>
    <name type="common">Chinese azalea</name>
    <name type="synonym">Azalea mollis</name>
    <dbReference type="NCBI Taxonomy" id="49168"/>
    <lineage>
        <taxon>Eukaryota</taxon>
        <taxon>Viridiplantae</taxon>
        <taxon>Streptophyta</taxon>
        <taxon>Embryophyta</taxon>
        <taxon>Tracheophyta</taxon>
        <taxon>Spermatophyta</taxon>
        <taxon>Magnoliopsida</taxon>
        <taxon>eudicotyledons</taxon>
        <taxon>Gunneridae</taxon>
        <taxon>Pentapetalae</taxon>
        <taxon>asterids</taxon>
        <taxon>Ericales</taxon>
        <taxon>Ericaceae</taxon>
        <taxon>Ericoideae</taxon>
        <taxon>Rhodoreae</taxon>
        <taxon>Rhododendron</taxon>
    </lineage>
</organism>
<evidence type="ECO:0000313" key="2">
    <source>
        <dbReference type="Proteomes" id="UP001062846"/>
    </source>
</evidence>
<gene>
    <name evidence="1" type="ORF">RHMOL_Rhmol11G0145100</name>
</gene>
<keyword evidence="2" id="KW-1185">Reference proteome</keyword>
<comment type="caution">
    <text evidence="1">The sequence shown here is derived from an EMBL/GenBank/DDBJ whole genome shotgun (WGS) entry which is preliminary data.</text>
</comment>
<proteinExistence type="predicted"/>
<sequence length="446" mass="51587">MHTYCLPLAISDQQSVLKFGRLYLPALQLRSEFELRLNQTFCIFDLEEMVIKMAHCTWNVLEVYFYAINTNAQALLQSAAKKPLQIGEFLTLGLALSAGSGGNPLLGEQAAEGSKEAIAASLKGSYLMFITADKEKALKILHKEKVLKHRMIGVSFYCVLRTEWFIDDQWLLDESSFWTLEEKYLFVRKLYDIIVVMEKFWAHSKTETYIKNKLEEMNFDLSSKDSRAVEVFLGRKVDEAERSIGPDCFNFKKIIVFFRNMDEQYNDSCPTEEYVRNGDCTYRQDCRDHHPMDVWDCDHPLSTLCTSVIKALPFLHKFALHLFKSEDEDFKNDDDDDVWTKKWVPIVEDGRHHCPRVVEYLGVTGCWLDFQIIQFVIKIAVSLEKMTVVPSCRAWTDSGGDVTQIEEKQESRKRAHLLEVLLSPHTKLFTTPSYNSTCVFFGCTRM</sequence>
<reference evidence="1" key="1">
    <citation type="submission" date="2022-02" db="EMBL/GenBank/DDBJ databases">
        <title>Plant Genome Project.</title>
        <authorList>
            <person name="Zhang R.-G."/>
        </authorList>
    </citation>
    <scope>NUCLEOTIDE SEQUENCE</scope>
    <source>
        <strain evidence="1">AT1</strain>
    </source>
</reference>
<dbReference type="EMBL" id="CM046398">
    <property type="protein sequence ID" value="KAI8531548.1"/>
    <property type="molecule type" value="Genomic_DNA"/>
</dbReference>
<dbReference type="Proteomes" id="UP001062846">
    <property type="component" value="Chromosome 11"/>
</dbReference>